<feature type="domain" description="Heterokaryon incompatibility" evidence="2">
    <location>
        <begin position="96"/>
        <end position="247"/>
    </location>
</feature>
<dbReference type="PANTHER" id="PTHR24148">
    <property type="entry name" value="ANKYRIN REPEAT DOMAIN-CONTAINING PROTEIN 39 HOMOLOG-RELATED"/>
    <property type="match status" value="1"/>
</dbReference>
<dbReference type="EMBL" id="KK033638">
    <property type="protein sequence ID" value="EXL65450.1"/>
    <property type="molecule type" value="Genomic_DNA"/>
</dbReference>
<accession>X0H006</accession>
<dbReference type="InterPro" id="IPR010730">
    <property type="entry name" value="HET"/>
</dbReference>
<evidence type="ECO:0000259" key="2">
    <source>
        <dbReference type="Pfam" id="PF06985"/>
    </source>
</evidence>
<proteinExistence type="predicted"/>
<feature type="compositionally biased region" description="Basic residues" evidence="1">
    <location>
        <begin position="9"/>
        <end position="23"/>
    </location>
</feature>
<gene>
    <name evidence="3" type="ORF">FOPG_18323</name>
</gene>
<sequence length="632" mass="72276">MAENSGPANRRRSYPRKRQRIRSLSRDRDMENPLQKPTVFTYNQSLVDKGTIYTTELEEGAIRIMTLHRGSGSDVFECDLRKIRLASKPEEQTPPYEALSYVWGSHEDPEFVHISGNRFAVTQNLFEALTYLRLPDSDRTLWIDAICINQCNDAEKEVQIQQMHHVYGNAREVIAWLGPADTGTHEIFDSISWPGDTIQSAFPGLDRGSGIGLSFILGDQSITGRKETALKELALRPYWSRAWIFQEMKFATSLTIQCGVNKVPYRELDRLYINKQATATVQTSNENGELITRFIDNLDSTLPDLSSDQDYPKHFLDCLLNRHCRDRRDNIFAFWNLFPQDLQRNIPINYKIPPDEILLQSARAIINSTGSLYIFVIKGRQITPQNHEQHWQMSMPSWCPYLATPYDDFGFTPQTVPSIFAEKARISFYTNTKLRVKGFVVGWIERSICRRKHEWSTAWTNADFKQEFEFYMRCLEFGLIGAPHEMRPESLWATTLTLLADQDGDSVGAQDLIDFALGQTGHETDENDAKTALRTMQRNTRSRQVCSLQVGSAVIKALQSSKTARKSWLNPLVVVPRTAQRGDIICIILGCPLPVVLRKTGDTYRIVGEAFFNTSYMGSLEVLIKLRNFIVE</sequence>
<dbReference type="PANTHER" id="PTHR24148:SF73">
    <property type="entry name" value="HET DOMAIN PROTEIN (AFU_ORTHOLOGUE AFUA_8G01020)"/>
    <property type="match status" value="1"/>
</dbReference>
<dbReference type="Proteomes" id="UP000030676">
    <property type="component" value="Unassembled WGS sequence"/>
</dbReference>
<organism evidence="3">
    <name type="scientific">Fusarium oxysporum f. sp. conglutinans race 2 54008</name>
    <dbReference type="NCBI Taxonomy" id="1089457"/>
    <lineage>
        <taxon>Eukaryota</taxon>
        <taxon>Fungi</taxon>
        <taxon>Dikarya</taxon>
        <taxon>Ascomycota</taxon>
        <taxon>Pezizomycotina</taxon>
        <taxon>Sordariomycetes</taxon>
        <taxon>Hypocreomycetidae</taxon>
        <taxon>Hypocreales</taxon>
        <taxon>Nectriaceae</taxon>
        <taxon>Fusarium</taxon>
        <taxon>Fusarium oxysporum species complex</taxon>
    </lineage>
</organism>
<dbReference type="HOGENOM" id="CLU_004184_13_0_1"/>
<dbReference type="AlphaFoldDB" id="X0H006"/>
<evidence type="ECO:0000313" key="3">
    <source>
        <dbReference type="EMBL" id="EXL65450.1"/>
    </source>
</evidence>
<protein>
    <recommendedName>
        <fullName evidence="2">Heterokaryon incompatibility domain-containing protein</fullName>
    </recommendedName>
</protein>
<reference evidence="3" key="1">
    <citation type="submission" date="2011-11" db="EMBL/GenBank/DDBJ databases">
        <title>The Genome Sequence of Fusarium oxysporum PHW808.</title>
        <authorList>
            <consortium name="The Broad Institute Genome Sequencing Platform"/>
            <person name="Ma L.-J."/>
            <person name="Gale L.R."/>
            <person name="Schwartz D.C."/>
            <person name="Zhou S."/>
            <person name="Corby-Kistler H."/>
            <person name="Young S.K."/>
            <person name="Zeng Q."/>
            <person name="Gargeya S."/>
            <person name="Fitzgerald M."/>
            <person name="Haas B."/>
            <person name="Abouelleil A."/>
            <person name="Alvarado L."/>
            <person name="Arachchi H.M."/>
            <person name="Berlin A."/>
            <person name="Brown A."/>
            <person name="Chapman S.B."/>
            <person name="Chen Z."/>
            <person name="Dunbar C."/>
            <person name="Freedman E."/>
            <person name="Gearin G."/>
            <person name="Goldberg J."/>
            <person name="Griggs A."/>
            <person name="Gujja S."/>
            <person name="Heiman D."/>
            <person name="Howarth C."/>
            <person name="Larson L."/>
            <person name="Lui A."/>
            <person name="MacDonald P.J.P."/>
            <person name="Montmayeur A."/>
            <person name="Murphy C."/>
            <person name="Neiman D."/>
            <person name="Pearson M."/>
            <person name="Priest M."/>
            <person name="Roberts A."/>
            <person name="Saif S."/>
            <person name="Shea T."/>
            <person name="Shenoy N."/>
            <person name="Sisk P."/>
            <person name="Stolte C."/>
            <person name="Sykes S."/>
            <person name="Wortman J."/>
            <person name="Nusbaum C."/>
            <person name="Birren B."/>
        </authorList>
    </citation>
    <scope>NUCLEOTIDE SEQUENCE [LARGE SCALE GENOMIC DNA]</scope>
    <source>
        <strain evidence="3">54008</strain>
    </source>
</reference>
<feature type="region of interest" description="Disordered" evidence="1">
    <location>
        <begin position="1"/>
        <end position="34"/>
    </location>
</feature>
<dbReference type="Pfam" id="PF06985">
    <property type="entry name" value="HET"/>
    <property type="match status" value="1"/>
</dbReference>
<name>X0H006_FUSOX</name>
<evidence type="ECO:0000256" key="1">
    <source>
        <dbReference type="SAM" id="MobiDB-lite"/>
    </source>
</evidence>
<reference evidence="3" key="2">
    <citation type="submission" date="2014-03" db="EMBL/GenBank/DDBJ databases">
        <title>The Genome Annotation of Fusarium oxysporum PHW808.</title>
        <authorList>
            <consortium name="The Broad Institute Genomics Platform"/>
            <person name="Ma L.-J."/>
            <person name="Corby-Kistler H."/>
            <person name="Broz K."/>
            <person name="Gale L.R."/>
            <person name="Jonkers W."/>
            <person name="O'Donnell K."/>
            <person name="Ploetz R."/>
            <person name="Steinberg C."/>
            <person name="Schwartz D.C."/>
            <person name="VanEtten H."/>
            <person name="Zhou S."/>
            <person name="Young S.K."/>
            <person name="Zeng Q."/>
            <person name="Gargeya S."/>
            <person name="Fitzgerald M."/>
            <person name="Abouelleil A."/>
            <person name="Alvarado L."/>
            <person name="Chapman S.B."/>
            <person name="Gainer-Dewar J."/>
            <person name="Goldberg J."/>
            <person name="Griggs A."/>
            <person name="Gujja S."/>
            <person name="Hansen M."/>
            <person name="Howarth C."/>
            <person name="Imamovic A."/>
            <person name="Ireland A."/>
            <person name="Larimer J."/>
            <person name="McCowan C."/>
            <person name="Murphy C."/>
            <person name="Pearson M."/>
            <person name="Poon T.W."/>
            <person name="Priest M."/>
            <person name="Roberts A."/>
            <person name="Saif S."/>
            <person name="Shea T."/>
            <person name="Sykes S."/>
            <person name="Wortman J."/>
            <person name="Nusbaum C."/>
            <person name="Birren B."/>
        </authorList>
    </citation>
    <scope>NUCLEOTIDE SEQUENCE</scope>
    <source>
        <strain evidence="3">54008</strain>
    </source>
</reference>
<dbReference type="InterPro" id="IPR052895">
    <property type="entry name" value="HetReg/Transcr_Mod"/>
</dbReference>